<evidence type="ECO:0000256" key="2">
    <source>
        <dbReference type="ARBA" id="ARBA00004496"/>
    </source>
</evidence>
<evidence type="ECO:0000256" key="1">
    <source>
        <dbReference type="ARBA" id="ARBA00004123"/>
    </source>
</evidence>
<accession>A0A024TTK9</accession>
<dbReference type="STRING" id="157072.A0A024TTK9"/>
<dbReference type="eggNOG" id="ENOG502QS9S">
    <property type="taxonomic scope" value="Eukaryota"/>
</dbReference>
<dbReference type="EMBL" id="KI913972">
    <property type="protein sequence ID" value="ETV97480.1"/>
    <property type="molecule type" value="Genomic_DNA"/>
</dbReference>
<evidence type="ECO:0000256" key="4">
    <source>
        <dbReference type="ARBA" id="ARBA00023242"/>
    </source>
</evidence>
<dbReference type="RefSeq" id="XP_008873689.1">
    <property type="nucleotide sequence ID" value="XM_008875467.1"/>
</dbReference>
<keyword evidence="4" id="KW-0539">Nucleus</keyword>
<dbReference type="GeneID" id="20086454"/>
<dbReference type="GO" id="GO:0005634">
    <property type="term" value="C:nucleus"/>
    <property type="evidence" value="ECO:0007669"/>
    <property type="project" value="UniProtKB-SubCell"/>
</dbReference>
<protein>
    <submittedName>
        <fullName evidence="5">Uncharacterized protein</fullName>
    </submittedName>
</protein>
<evidence type="ECO:0000256" key="3">
    <source>
        <dbReference type="ARBA" id="ARBA00022490"/>
    </source>
</evidence>
<dbReference type="GO" id="GO:0005737">
    <property type="term" value="C:cytoplasm"/>
    <property type="evidence" value="ECO:0007669"/>
    <property type="project" value="UniProtKB-SubCell"/>
</dbReference>
<evidence type="ECO:0000313" key="5">
    <source>
        <dbReference type="EMBL" id="ETV97480.1"/>
    </source>
</evidence>
<dbReference type="PANTHER" id="PTHR31250:SF27">
    <property type="entry name" value="IQ DOMAIN-CONTAINING PROTEIN IQM5"/>
    <property type="match status" value="1"/>
</dbReference>
<reference evidence="5" key="1">
    <citation type="submission" date="2013-12" db="EMBL/GenBank/DDBJ databases">
        <title>The Genome Sequence of Aphanomyces invadans NJM9701.</title>
        <authorList>
            <consortium name="The Broad Institute Genomics Platform"/>
            <person name="Russ C."/>
            <person name="Tyler B."/>
            <person name="van West P."/>
            <person name="Dieguez-Uribeondo J."/>
            <person name="Young S.K."/>
            <person name="Zeng Q."/>
            <person name="Gargeya S."/>
            <person name="Fitzgerald M."/>
            <person name="Abouelleil A."/>
            <person name="Alvarado L."/>
            <person name="Chapman S.B."/>
            <person name="Gainer-Dewar J."/>
            <person name="Goldberg J."/>
            <person name="Griggs A."/>
            <person name="Gujja S."/>
            <person name="Hansen M."/>
            <person name="Howarth C."/>
            <person name="Imamovic A."/>
            <person name="Ireland A."/>
            <person name="Larimer J."/>
            <person name="McCowan C."/>
            <person name="Murphy C."/>
            <person name="Pearson M."/>
            <person name="Poon T.W."/>
            <person name="Priest M."/>
            <person name="Roberts A."/>
            <person name="Saif S."/>
            <person name="Shea T."/>
            <person name="Sykes S."/>
            <person name="Wortman J."/>
            <person name="Nusbaum C."/>
            <person name="Birren B."/>
        </authorList>
    </citation>
    <scope>NUCLEOTIDE SEQUENCE [LARGE SCALE GENOMIC DNA]</scope>
    <source>
        <strain evidence="5">NJM9701</strain>
    </source>
</reference>
<keyword evidence="3" id="KW-0963">Cytoplasm</keyword>
<dbReference type="PANTHER" id="PTHR31250">
    <property type="entry name" value="IQ DOMAIN-CONTAINING PROTEIN IQM3"/>
    <property type="match status" value="1"/>
</dbReference>
<proteinExistence type="predicted"/>
<dbReference type="VEuPathDB" id="FungiDB:H310_09404"/>
<sequence length="294" mass="33686">MPCMTRFGTRRRGGGSYDLFEEARKYSPVLVRGFSSGNISVVDKQSWLEVCDTKHRYGANLQAYYRAWKMLPERPTGFWEWLDDESVEVEGVSRAKLDRETVLYFDEAERKKFALDIRPDGRLVTRWDQQPINTGDDGWIFVLRDGVLYGSEKVTNQVPRIHHTSLVGGECVQAAGMIVVADGILQVMYPHSGHYRPSEHEVLVLLRFLQSKGIPLQDTQVDVQRIQKRSRDIVNGKKVKKIDNAYFWPGDRVLDFLHVKELACEADLFHHIERSTRVEDISPTGDAASPINIH</sequence>
<dbReference type="OrthoDB" id="7344096at2759"/>
<comment type="subcellular location">
    <subcellularLocation>
        <location evidence="2">Cytoplasm</location>
    </subcellularLocation>
    <subcellularLocation>
        <location evidence="1">Nucleus</location>
    </subcellularLocation>
</comment>
<gene>
    <name evidence="5" type="ORF">H310_09404</name>
</gene>
<organism evidence="5">
    <name type="scientific">Aphanomyces invadans</name>
    <dbReference type="NCBI Taxonomy" id="157072"/>
    <lineage>
        <taxon>Eukaryota</taxon>
        <taxon>Sar</taxon>
        <taxon>Stramenopiles</taxon>
        <taxon>Oomycota</taxon>
        <taxon>Saprolegniomycetes</taxon>
        <taxon>Saprolegniales</taxon>
        <taxon>Verrucalvaceae</taxon>
        <taxon>Aphanomyces</taxon>
    </lineage>
</organism>
<dbReference type="InterPro" id="IPR044159">
    <property type="entry name" value="IQM"/>
</dbReference>
<dbReference type="AlphaFoldDB" id="A0A024TTK9"/>
<name>A0A024TTK9_9STRA</name>